<dbReference type="Pfam" id="PF00203">
    <property type="entry name" value="Ribosomal_S19"/>
    <property type="match status" value="1"/>
</dbReference>
<dbReference type="EMBL" id="VSRR010042337">
    <property type="protein sequence ID" value="MPC75992.1"/>
    <property type="molecule type" value="Genomic_DNA"/>
</dbReference>
<evidence type="ECO:0000256" key="5">
    <source>
        <dbReference type="RuleBase" id="RU003485"/>
    </source>
</evidence>
<dbReference type="SUPFAM" id="SSF54570">
    <property type="entry name" value="Ribosomal protein S19"/>
    <property type="match status" value="1"/>
</dbReference>
<gene>
    <name evidence="6" type="primary">RPS15</name>
    <name evidence="6" type="ORF">E2C01_070393</name>
</gene>
<sequence>MREDFGCAQHARATQQVCSVTSQCRYVGPRYSREDNAEETTVERAGNMTMPRKNRIKSWWHGDYVIEQLVELFACRQRRRFQRGLKRKHMALLKRLRKAKKECPALEKPAVVKTHLRDMIIVPEMVGSMVGVYNGKTFNQVEVKVSFVFRL</sequence>
<dbReference type="GO" id="GO:0003735">
    <property type="term" value="F:structural constituent of ribosome"/>
    <property type="evidence" value="ECO:0007669"/>
    <property type="project" value="InterPro"/>
</dbReference>
<comment type="caution">
    <text evidence="6">The sequence shown here is derived from an EMBL/GenBank/DDBJ whole genome shotgun (WGS) entry which is preliminary data.</text>
</comment>
<keyword evidence="2 5" id="KW-0689">Ribosomal protein</keyword>
<keyword evidence="3 5" id="KW-0687">Ribonucleoprotein</keyword>
<evidence type="ECO:0000256" key="2">
    <source>
        <dbReference type="ARBA" id="ARBA00022980"/>
    </source>
</evidence>
<dbReference type="Proteomes" id="UP000324222">
    <property type="component" value="Unassembled WGS sequence"/>
</dbReference>
<evidence type="ECO:0000313" key="7">
    <source>
        <dbReference type="Proteomes" id="UP000324222"/>
    </source>
</evidence>
<dbReference type="InterPro" id="IPR002222">
    <property type="entry name" value="Ribosomal_uS19"/>
</dbReference>
<dbReference type="PRINTS" id="PR00975">
    <property type="entry name" value="RIBOSOMALS19"/>
</dbReference>
<dbReference type="PANTHER" id="PTHR11880:SF2">
    <property type="entry name" value="SMALL RIBOSOMAL SUBUNIT PROTEIN US19"/>
    <property type="match status" value="1"/>
</dbReference>
<name>A0A5B7HX66_PORTR</name>
<dbReference type="GO" id="GO:0000028">
    <property type="term" value="P:ribosomal small subunit assembly"/>
    <property type="evidence" value="ECO:0007669"/>
    <property type="project" value="TreeGrafter"/>
</dbReference>
<dbReference type="OrthoDB" id="10258210at2759"/>
<protein>
    <recommendedName>
        <fullName evidence="4">40S ribosomal protein S15</fullName>
    </recommendedName>
</protein>
<accession>A0A5B7HX66</accession>
<organism evidence="6 7">
    <name type="scientific">Portunus trituberculatus</name>
    <name type="common">Swimming crab</name>
    <name type="synonym">Neptunus trituberculatus</name>
    <dbReference type="NCBI Taxonomy" id="210409"/>
    <lineage>
        <taxon>Eukaryota</taxon>
        <taxon>Metazoa</taxon>
        <taxon>Ecdysozoa</taxon>
        <taxon>Arthropoda</taxon>
        <taxon>Crustacea</taxon>
        <taxon>Multicrustacea</taxon>
        <taxon>Malacostraca</taxon>
        <taxon>Eumalacostraca</taxon>
        <taxon>Eucarida</taxon>
        <taxon>Decapoda</taxon>
        <taxon>Pleocyemata</taxon>
        <taxon>Brachyura</taxon>
        <taxon>Eubrachyura</taxon>
        <taxon>Portunoidea</taxon>
        <taxon>Portunidae</taxon>
        <taxon>Portuninae</taxon>
        <taxon>Portunus</taxon>
    </lineage>
</organism>
<dbReference type="PANTHER" id="PTHR11880">
    <property type="entry name" value="RIBOSOMAL PROTEIN S19P FAMILY MEMBER"/>
    <property type="match status" value="1"/>
</dbReference>
<evidence type="ECO:0000256" key="3">
    <source>
        <dbReference type="ARBA" id="ARBA00023274"/>
    </source>
</evidence>
<reference evidence="6 7" key="1">
    <citation type="submission" date="2019-05" db="EMBL/GenBank/DDBJ databases">
        <title>Another draft genome of Portunus trituberculatus and its Hox gene families provides insights of decapod evolution.</title>
        <authorList>
            <person name="Jeong J.-H."/>
            <person name="Song I."/>
            <person name="Kim S."/>
            <person name="Choi T."/>
            <person name="Kim D."/>
            <person name="Ryu S."/>
            <person name="Kim W."/>
        </authorList>
    </citation>
    <scope>NUCLEOTIDE SEQUENCE [LARGE SCALE GENOMIC DNA]</scope>
    <source>
        <tissue evidence="6">Muscle</tissue>
    </source>
</reference>
<dbReference type="InterPro" id="IPR023575">
    <property type="entry name" value="Ribosomal_uS19_SF"/>
</dbReference>
<evidence type="ECO:0000256" key="1">
    <source>
        <dbReference type="ARBA" id="ARBA00007345"/>
    </source>
</evidence>
<dbReference type="Gene3D" id="3.30.860.10">
    <property type="entry name" value="30s Ribosomal Protein S19, Chain A"/>
    <property type="match status" value="1"/>
</dbReference>
<proteinExistence type="inferred from homology"/>
<evidence type="ECO:0000256" key="4">
    <source>
        <dbReference type="ARBA" id="ARBA00035469"/>
    </source>
</evidence>
<keyword evidence="7" id="KW-1185">Reference proteome</keyword>
<evidence type="ECO:0000313" key="6">
    <source>
        <dbReference type="EMBL" id="MPC75992.1"/>
    </source>
</evidence>
<dbReference type="GO" id="GO:0022627">
    <property type="term" value="C:cytosolic small ribosomal subunit"/>
    <property type="evidence" value="ECO:0007669"/>
    <property type="project" value="TreeGrafter"/>
</dbReference>
<comment type="similarity">
    <text evidence="1 5">Belongs to the universal ribosomal protein uS19 family.</text>
</comment>
<dbReference type="GO" id="GO:0006412">
    <property type="term" value="P:translation"/>
    <property type="evidence" value="ECO:0007669"/>
    <property type="project" value="InterPro"/>
</dbReference>
<dbReference type="AlphaFoldDB" id="A0A5B7HX66"/>